<dbReference type="InterPro" id="IPR050870">
    <property type="entry name" value="FAST_kinase"/>
</dbReference>
<dbReference type="GO" id="GO:0035770">
    <property type="term" value="C:ribonucleoprotein granule"/>
    <property type="evidence" value="ECO:0007669"/>
    <property type="project" value="TreeGrafter"/>
</dbReference>
<dbReference type="SMART" id="SM00952">
    <property type="entry name" value="RAP"/>
    <property type="match status" value="1"/>
</dbReference>
<dbReference type="PANTHER" id="PTHR21228:SF1">
    <property type="entry name" value="FAST KINASE DOMAIN-CONTAINING PROTEIN 2, MITOCHONDRIAL"/>
    <property type="match status" value="1"/>
</dbReference>
<dbReference type="InterPro" id="IPR010622">
    <property type="entry name" value="FAST_Leu-rich"/>
</dbReference>
<dbReference type="GO" id="GO:0003723">
    <property type="term" value="F:RNA binding"/>
    <property type="evidence" value="ECO:0007669"/>
    <property type="project" value="TreeGrafter"/>
</dbReference>
<evidence type="ECO:0000256" key="2">
    <source>
        <dbReference type="ARBA" id="ARBA00023128"/>
    </source>
</evidence>
<keyword evidence="2" id="KW-0496">Mitochondrion</keyword>
<dbReference type="InterPro" id="IPR013584">
    <property type="entry name" value="RAP"/>
</dbReference>
<dbReference type="Pfam" id="PF08373">
    <property type="entry name" value="RAP"/>
    <property type="match status" value="1"/>
</dbReference>
<reference evidence="4" key="2">
    <citation type="submission" date="2025-09" db="UniProtKB">
        <authorList>
            <consortium name="Ensembl"/>
        </authorList>
    </citation>
    <scope>IDENTIFICATION</scope>
</reference>
<evidence type="ECO:0000256" key="1">
    <source>
        <dbReference type="ARBA" id="ARBA00004173"/>
    </source>
</evidence>
<dbReference type="GO" id="GO:0000963">
    <property type="term" value="P:mitochondrial RNA processing"/>
    <property type="evidence" value="ECO:0007669"/>
    <property type="project" value="TreeGrafter"/>
</dbReference>
<dbReference type="Pfam" id="PF06743">
    <property type="entry name" value="FAST_1"/>
    <property type="match status" value="1"/>
</dbReference>
<gene>
    <name evidence="4" type="primary">FASTKD2</name>
</gene>
<dbReference type="GO" id="GO:0044528">
    <property type="term" value="P:regulation of mitochondrial mRNA stability"/>
    <property type="evidence" value="ECO:0007669"/>
    <property type="project" value="InterPro"/>
</dbReference>
<dbReference type="AlphaFoldDB" id="A0A663LY44"/>
<reference evidence="4" key="1">
    <citation type="submission" date="2025-08" db="UniProtKB">
        <authorList>
            <consortium name="Ensembl"/>
        </authorList>
    </citation>
    <scope>IDENTIFICATION</scope>
</reference>
<proteinExistence type="predicted"/>
<accession>A0A663LY44</accession>
<dbReference type="PANTHER" id="PTHR21228">
    <property type="entry name" value="FAST LEU-RICH DOMAIN-CONTAINING"/>
    <property type="match status" value="1"/>
</dbReference>
<protein>
    <submittedName>
        <fullName evidence="4">FAST kinase domains 2</fullName>
    </submittedName>
</protein>
<organism evidence="4 5">
    <name type="scientific">Athene cunicularia</name>
    <name type="common">Burrowing owl</name>
    <name type="synonym">Speotyto cunicularia</name>
    <dbReference type="NCBI Taxonomy" id="194338"/>
    <lineage>
        <taxon>Eukaryota</taxon>
        <taxon>Metazoa</taxon>
        <taxon>Chordata</taxon>
        <taxon>Craniata</taxon>
        <taxon>Vertebrata</taxon>
        <taxon>Euteleostomi</taxon>
        <taxon>Archelosauria</taxon>
        <taxon>Archosauria</taxon>
        <taxon>Dinosauria</taxon>
        <taxon>Saurischia</taxon>
        <taxon>Theropoda</taxon>
        <taxon>Coelurosauria</taxon>
        <taxon>Aves</taxon>
        <taxon>Neognathae</taxon>
        <taxon>Neoaves</taxon>
        <taxon>Telluraves</taxon>
        <taxon>Strigiformes</taxon>
        <taxon>Strigidae</taxon>
        <taxon>Athene</taxon>
    </lineage>
</organism>
<evidence type="ECO:0000313" key="5">
    <source>
        <dbReference type="Proteomes" id="UP000472269"/>
    </source>
</evidence>
<keyword evidence="5" id="KW-1185">Reference proteome</keyword>
<sequence>MNNKISYLLNTVRCMHRCNYVLIPKSSATTRNRILWIGRYRDPLENVNFRKLFLNIFTSPCGSSLRFLSQKTDVFSTGAKIEPEKGAEALVSEQAPQSSFELEKLDDSGSSKVKPVTDRDELFFNSLRKCTCPCDALDLASESAVSIKHFTNCLTMAWRLFKNLSEDQQRYEKQLIFEHPMFAKICQQLLRDARRMSRGDLVFSLHALLNLGVPQNTLLVQTLLRVCQEKLNQLDNRCLSVLATTLSGLDKDKNVSALQAGLQLLVEQRIPGIRDIFILQNLMKCIGKDAPLFLKKKLEMAVLKEIDHLTFPNALRVVLALVAMNYCSVPILNACSKKIQENIHGTPFRQLIVILEACYSLQYRNVKLFSALADYVNSTACLWEKRQIILFLSAFETLGFQPSELMDIFAKKVTEDPEFLNLKNLLIVLRVYSRLNYVPKDQKHLFFETLHSCLNKYLPQIPNTELLRAVYSLCILGYLPHRAIDELLQKDSRDELSGQALLFFPTLLACRLAFLFVPLSAFCVGTMHPQGKLAVKKRHLNKLGYHVILVRRVRLFSEMTNEDAVQFLRGKIYSENALSFSEVTVQDNN</sequence>
<comment type="subcellular location">
    <subcellularLocation>
        <location evidence="1">Mitochondrion</location>
    </subcellularLocation>
</comment>
<name>A0A663LY44_ATHCN</name>
<evidence type="ECO:0000259" key="3">
    <source>
        <dbReference type="PROSITE" id="PS51286"/>
    </source>
</evidence>
<dbReference type="Ensembl" id="ENSACUT00000004665.1">
    <property type="protein sequence ID" value="ENSACUP00000004377.1"/>
    <property type="gene ID" value="ENSACUG00000002976.1"/>
</dbReference>
<evidence type="ECO:0000313" key="4">
    <source>
        <dbReference type="Ensembl" id="ENSACUP00000004377.1"/>
    </source>
</evidence>
<dbReference type="Proteomes" id="UP000472269">
    <property type="component" value="Unplaced"/>
</dbReference>
<dbReference type="GO" id="GO:0005759">
    <property type="term" value="C:mitochondrial matrix"/>
    <property type="evidence" value="ECO:0007669"/>
    <property type="project" value="TreeGrafter"/>
</dbReference>
<dbReference type="PROSITE" id="PS51286">
    <property type="entry name" value="RAP"/>
    <property type="match status" value="1"/>
</dbReference>
<feature type="domain" description="RAP" evidence="3">
    <location>
        <begin position="512"/>
        <end position="570"/>
    </location>
</feature>